<keyword evidence="2" id="KW-0547">Nucleotide-binding</keyword>
<gene>
    <name evidence="9" type="ordered locus">Bamb_5224</name>
</gene>
<dbReference type="GO" id="GO:0005524">
    <property type="term" value="F:ATP binding"/>
    <property type="evidence" value="ECO:0007669"/>
    <property type="project" value="UniProtKB-KW"/>
</dbReference>
<dbReference type="EMBL" id="CP000441">
    <property type="protein sequence ID" value="ABI90772.1"/>
    <property type="molecule type" value="Genomic_DNA"/>
</dbReference>
<dbReference type="InterPro" id="IPR041677">
    <property type="entry name" value="DNA2/NAM7_AAA_11"/>
</dbReference>
<keyword evidence="6" id="KW-0175">Coiled coil</keyword>
<evidence type="ECO:0000256" key="4">
    <source>
        <dbReference type="ARBA" id="ARBA00022806"/>
    </source>
</evidence>
<dbReference type="KEGG" id="bam:Bamb_5224"/>
<dbReference type="SUPFAM" id="SSF52540">
    <property type="entry name" value="P-loop containing nucleoside triphosphate hydrolases"/>
    <property type="match status" value="1"/>
</dbReference>
<keyword evidence="3" id="KW-0378">Hydrolase</keyword>
<feature type="domain" description="DNA2/NAM7 helicase-like C-terminal" evidence="8">
    <location>
        <begin position="925"/>
        <end position="1025"/>
    </location>
</feature>
<dbReference type="AlphaFoldDB" id="Q0B501"/>
<dbReference type="InterPro" id="IPR050534">
    <property type="entry name" value="Coronavir_polyprotein_1ab"/>
</dbReference>
<dbReference type="PANTHER" id="PTHR43788:SF8">
    <property type="entry name" value="DNA-BINDING PROTEIN SMUBP-2"/>
    <property type="match status" value="1"/>
</dbReference>
<keyword evidence="4 9" id="KW-0347">Helicase</keyword>
<proteinExistence type="inferred from homology"/>
<dbReference type="Pfam" id="PF13087">
    <property type="entry name" value="AAA_12"/>
    <property type="match status" value="1"/>
</dbReference>
<evidence type="ECO:0000259" key="8">
    <source>
        <dbReference type="Pfam" id="PF13087"/>
    </source>
</evidence>
<feature type="coiled-coil region" evidence="6">
    <location>
        <begin position="603"/>
        <end position="662"/>
    </location>
</feature>
<evidence type="ECO:0000256" key="5">
    <source>
        <dbReference type="ARBA" id="ARBA00022840"/>
    </source>
</evidence>
<dbReference type="PANTHER" id="PTHR43788">
    <property type="entry name" value="DNA2/NAM7 HELICASE FAMILY MEMBER"/>
    <property type="match status" value="1"/>
</dbReference>
<keyword evidence="5" id="KW-0067">ATP-binding</keyword>
<dbReference type="InterPro" id="IPR047187">
    <property type="entry name" value="SF1_C_Upf1"/>
</dbReference>
<dbReference type="eggNOG" id="COG1112">
    <property type="taxonomic scope" value="Bacteria"/>
</dbReference>
<dbReference type="RefSeq" id="WP_011660151.1">
    <property type="nucleotide sequence ID" value="NC_008391.1"/>
</dbReference>
<dbReference type="InterPro" id="IPR027417">
    <property type="entry name" value="P-loop_NTPase"/>
</dbReference>
<evidence type="ECO:0000256" key="6">
    <source>
        <dbReference type="SAM" id="Coils"/>
    </source>
</evidence>
<evidence type="ECO:0000259" key="7">
    <source>
        <dbReference type="Pfam" id="PF13086"/>
    </source>
</evidence>
<organism evidence="9 10">
    <name type="scientific">Burkholderia ambifaria (strain ATCC BAA-244 / DSM 16087 / CCUG 44356 / LMG 19182 / AMMD)</name>
    <name type="common">Burkholderia cepacia (strain AMMD)</name>
    <dbReference type="NCBI Taxonomy" id="339670"/>
    <lineage>
        <taxon>Bacteria</taxon>
        <taxon>Pseudomonadati</taxon>
        <taxon>Pseudomonadota</taxon>
        <taxon>Betaproteobacteria</taxon>
        <taxon>Burkholderiales</taxon>
        <taxon>Burkholderiaceae</taxon>
        <taxon>Burkholderia</taxon>
        <taxon>Burkholderia cepacia complex</taxon>
    </lineage>
</organism>
<evidence type="ECO:0000256" key="1">
    <source>
        <dbReference type="ARBA" id="ARBA00007913"/>
    </source>
</evidence>
<evidence type="ECO:0000313" key="10">
    <source>
        <dbReference type="Proteomes" id="UP000000662"/>
    </source>
</evidence>
<keyword evidence="10" id="KW-1185">Reference proteome</keyword>
<dbReference type="Gene3D" id="3.40.50.300">
    <property type="entry name" value="P-loop containing nucleotide triphosphate hydrolases"/>
    <property type="match status" value="2"/>
</dbReference>
<dbReference type="Proteomes" id="UP000000662">
    <property type="component" value="Chromosome 2"/>
</dbReference>
<reference evidence="9" key="1">
    <citation type="submission" date="2006-08" db="EMBL/GenBank/DDBJ databases">
        <title>Complete sequence of Chromosome 2 of Burkholderia cepacia AMMD.</title>
        <authorList>
            <consortium name="US DOE Joint Genome Institute"/>
            <person name="Copeland A."/>
            <person name="Lucas S."/>
            <person name="Lapidus A."/>
            <person name="Barry K."/>
            <person name="Detter J.C."/>
            <person name="Glavina del Rio T."/>
            <person name="Hammon N."/>
            <person name="Israni S."/>
            <person name="Pitluck S."/>
            <person name="Bruce D."/>
            <person name="Chain P."/>
            <person name="Malfatti S."/>
            <person name="Shin M."/>
            <person name="Vergez L."/>
            <person name="Schmutz J."/>
            <person name="Larimer F."/>
            <person name="Land M."/>
            <person name="Hauser L."/>
            <person name="Kyrpides N."/>
            <person name="Kim E."/>
            <person name="Parke J."/>
            <person name="Coenye T."/>
            <person name="Konstantinidis K."/>
            <person name="Ramette A."/>
            <person name="Tiedje J."/>
            <person name="Richardson P."/>
        </authorList>
    </citation>
    <scope>NUCLEOTIDE SEQUENCE</scope>
    <source>
        <strain evidence="9">AMMD</strain>
    </source>
</reference>
<sequence length="1056" mass="117110">MTDTASVLRYWRAIEIFCPQSVPKVKPEDKKTPTNDFRAPNAIAPWDKRHAVMRRRIGNDAWRHEVYAGVYPVRALRDLLQEKFGADPDSYDERLDIDTALFCLSVTHDGRVLFDNAVLSTCAWAWGRTISPGPSASNWLEGYAEFAKKFDSQLRQELALEEGDEAGHKLQADGISVGRPVTLGDIGKVSAWLLRELHIEMPEISDGMRISSRRVPERYAYEADGADFLNSFFMDDLSLVASQVEAGNVGPALHEYLAADGAVDESRRVDVRQKLALPFHSLAPEVFPHGRWPSKGHHPLVYGQQFAINQLLEQVEQTGGLFGINGPPGTGKTTLLRDLVASVVVSRALALSKLSSPAQAFTGVASMKAQDKERTVKLWSDALSGFEIVVASANNGAVENVTLDIPGIDAVDASWAQGFDYFSEFASRVIEKPAWGLLAARLGSKANRAIFRKRFWQDESRESSEASGGDGAEKKPGFSSWLYSQNSALIDWRAAKTSFQQALDAERKLRAQRQSWFERIGELAKALAREKGFAAEAERRQQAEINSAIAEEAAAAEHERARIEHESASATLASHASNRPGIIRVVFTLGRAYRNWNARSRELATVEREARKSKLAAQELADAMVEIQEASTGFRTAAERTLAKEREVVERLRKSLAEAKQVLGEHFPSFATWHTDDVGREKSSPWVDPAWNAARTRVFMEALNLHKAFVISQAADIGKNLTALFDVLQGNVPADAAHAAVRAAWQTLFFIVPVVSTTFASLPRLFEHLGREELGWLLIDEAGQAVPQSAVGGIWRAKRAIVVGDPLQLEPVLTIPFSAQQALRGKFDVSETWLPGRLSTQKLADRVATVGTVLVDHERKPLWVSSPLRVHRRCDEEMFRISNKIAYNDMMVFGTEGRKPFHLPPSAWIHVESADAEGHWIPAEGEMALSILRDVAPETRDKIYVISPFRDVVRGLESLLHKAKLSNVEVGTIHTVQGKESDVVLLVLGGNPKRPGAKAWASKKPNLLNVAVSRAKRRIYVIGNRRVWEQFDNFDKCSAILGPQSEWVPPVPSYLQ</sequence>
<feature type="domain" description="DNA2/NAM7 helicase helicase" evidence="7">
    <location>
        <begin position="754"/>
        <end position="813"/>
    </location>
</feature>
<dbReference type="GeneID" id="93088155"/>
<dbReference type="Pfam" id="PF13086">
    <property type="entry name" value="AAA_11"/>
    <property type="match status" value="1"/>
</dbReference>
<dbReference type="CDD" id="cd18808">
    <property type="entry name" value="SF1_C_Upf1"/>
    <property type="match status" value="1"/>
</dbReference>
<dbReference type="GO" id="GO:0016787">
    <property type="term" value="F:hydrolase activity"/>
    <property type="evidence" value="ECO:0007669"/>
    <property type="project" value="UniProtKB-KW"/>
</dbReference>
<protein>
    <submittedName>
        <fullName evidence="9">DNA helicase related protein</fullName>
    </submittedName>
</protein>
<comment type="similarity">
    <text evidence="1">Belongs to the DNA2/NAM7 helicase family.</text>
</comment>
<name>Q0B501_BURCM</name>
<accession>Q0B501</accession>
<dbReference type="GO" id="GO:0043139">
    <property type="term" value="F:5'-3' DNA helicase activity"/>
    <property type="evidence" value="ECO:0007669"/>
    <property type="project" value="TreeGrafter"/>
</dbReference>
<evidence type="ECO:0000256" key="2">
    <source>
        <dbReference type="ARBA" id="ARBA00022741"/>
    </source>
</evidence>
<dbReference type="InterPro" id="IPR041679">
    <property type="entry name" value="DNA2/NAM7-like_C"/>
</dbReference>
<evidence type="ECO:0000313" key="9">
    <source>
        <dbReference type="EMBL" id="ABI90772.1"/>
    </source>
</evidence>
<evidence type="ECO:0000256" key="3">
    <source>
        <dbReference type="ARBA" id="ARBA00022801"/>
    </source>
</evidence>